<feature type="region of interest" description="Pyrophosphorylase" evidence="18">
    <location>
        <begin position="1"/>
        <end position="229"/>
    </location>
</feature>
<dbReference type="EC" id="2.7.7.23" evidence="18"/>
<comment type="similarity">
    <text evidence="2 18">In the C-terminal section; belongs to the transferase hexapeptide repeat family.</text>
</comment>
<comment type="pathway">
    <text evidence="18">Bacterial outer membrane biogenesis; LPS lipid A biosynthesis.</text>
</comment>
<feature type="binding site" evidence="18">
    <location>
        <position position="404"/>
    </location>
    <ligand>
        <name>acetyl-CoA</name>
        <dbReference type="ChEBI" id="CHEBI:57288"/>
    </ligand>
</feature>
<dbReference type="Gene3D" id="3.90.550.10">
    <property type="entry name" value="Spore Coat Polysaccharide Biosynthesis Protein SpsA, Chain A"/>
    <property type="match status" value="1"/>
</dbReference>
<evidence type="ECO:0000256" key="8">
    <source>
        <dbReference type="ARBA" id="ARBA00022737"/>
    </source>
</evidence>
<feature type="binding site" evidence="18">
    <location>
        <position position="422"/>
    </location>
    <ligand>
        <name>acetyl-CoA</name>
        <dbReference type="ChEBI" id="CHEBI:57288"/>
    </ligand>
</feature>
<keyword evidence="13 18" id="KW-0012">Acyltransferase</keyword>
<evidence type="ECO:0000256" key="10">
    <source>
        <dbReference type="ARBA" id="ARBA00022960"/>
    </source>
</evidence>
<comment type="similarity">
    <text evidence="3 18">In the N-terminal section; belongs to the N-acetylglucosamine-1-phosphate uridyltransferase family.</text>
</comment>
<dbReference type="InterPro" id="IPR005882">
    <property type="entry name" value="Bifunctional_GlmU"/>
</dbReference>
<dbReference type="Proteomes" id="UP001164803">
    <property type="component" value="Chromosome"/>
</dbReference>
<comment type="catalytic activity">
    <reaction evidence="16 18">
        <text>N-acetyl-alpha-D-glucosamine 1-phosphate + UTP + H(+) = UDP-N-acetyl-alpha-D-glucosamine + diphosphate</text>
        <dbReference type="Rhea" id="RHEA:13509"/>
        <dbReference type="ChEBI" id="CHEBI:15378"/>
        <dbReference type="ChEBI" id="CHEBI:33019"/>
        <dbReference type="ChEBI" id="CHEBI:46398"/>
        <dbReference type="ChEBI" id="CHEBI:57705"/>
        <dbReference type="ChEBI" id="CHEBI:57776"/>
        <dbReference type="EC" id="2.7.7.23"/>
    </reaction>
</comment>
<dbReference type="EC" id="2.3.1.157" evidence="18"/>
<sequence>MGKSAIVLAAGHGTRMKSRTHKVLHRVCGKPMIVHILDTLDKVGLDQIIVVVGQQREAVMETIAGRADVAIQAEQLGTGDAVRAALPHLREDTDSVVVLYGDAPLIQPETLQRLFDTQRSNGAAVAALTAEVDNPTGLGRVFLDDNGQIVRVVEEKDATEAERANRLINTGVYAYEADALRASAARLTADNAQQEFYLTDTLAILKGDNRAVVPVRVSDVDEIASVNDRVQLAHVEKLCRRQILERWMRAGVTMVDPDSTYIEADVEIEQDATLLPGTMLLGATKVKSFAEIGPNTRLRNTTVGEYTTVQYTVAVDSVIGDETHVGPFAYLRPGTVVGNRVKVGDFVEIKNSRLGDDTKVSHLAYVGDAQIGRRVNVGCGVITVNYDGEKKHRTVVGDDSFVGSNVNLIAPVTIGDGAYICAGSTVTEDVDDDGFVIGRPRQTTKPNYVRAWKTRKSQQTPSEGGEDRGH</sequence>
<dbReference type="GO" id="GO:0019134">
    <property type="term" value="F:glucosamine-1-phosphate N-acetyltransferase activity"/>
    <property type="evidence" value="ECO:0007669"/>
    <property type="project" value="UniProtKB-EC"/>
</dbReference>
<dbReference type="GO" id="GO:0003977">
    <property type="term" value="F:UDP-N-acetylglucosamine diphosphorylase activity"/>
    <property type="evidence" value="ECO:0007669"/>
    <property type="project" value="UniProtKB-EC"/>
</dbReference>
<evidence type="ECO:0000256" key="12">
    <source>
        <dbReference type="ARBA" id="ARBA00023268"/>
    </source>
</evidence>
<feature type="binding site" evidence="18">
    <location>
        <position position="332"/>
    </location>
    <ligand>
        <name>UDP-N-acetyl-alpha-D-glucosamine</name>
        <dbReference type="ChEBI" id="CHEBI:57705"/>
    </ligand>
</feature>
<keyword evidence="14 18" id="KW-0961">Cell wall biogenesis/degradation</keyword>
<reference evidence="20" key="1">
    <citation type="submission" date="2022-08" db="EMBL/GenBank/DDBJ databases">
        <title>Alicyclobacillus dauci DSM2870, complete genome.</title>
        <authorList>
            <person name="Wang Q."/>
            <person name="Cai R."/>
            <person name="Wang Z."/>
        </authorList>
    </citation>
    <scope>NUCLEOTIDE SEQUENCE</scope>
    <source>
        <strain evidence="20">DSM 28700</strain>
    </source>
</reference>
<dbReference type="HAMAP" id="MF_01631">
    <property type="entry name" value="GlmU"/>
    <property type="match status" value="1"/>
</dbReference>
<dbReference type="EMBL" id="CP104064">
    <property type="protein sequence ID" value="WAH37329.1"/>
    <property type="molecule type" value="Genomic_DNA"/>
</dbReference>
<feature type="binding site" evidence="18">
    <location>
        <position position="376"/>
    </location>
    <ligand>
        <name>UDP-N-acetyl-alpha-D-glucosamine</name>
        <dbReference type="ChEBI" id="CHEBI:57705"/>
    </ligand>
</feature>
<evidence type="ECO:0000256" key="5">
    <source>
        <dbReference type="ARBA" id="ARBA00022679"/>
    </source>
</evidence>
<keyword evidence="6 18" id="KW-0548">Nucleotidyltransferase</keyword>
<comment type="pathway">
    <text evidence="18">Nucleotide-sugar biosynthesis; UDP-N-acetyl-alpha-D-glucosamine biosynthesis; UDP-N-acetyl-alpha-D-glucosamine from N-acetyl-alpha-D-glucosamine 1-phosphate: step 1/1.</text>
</comment>
<comment type="subunit">
    <text evidence="18">Homotrimer.</text>
</comment>
<feature type="binding site" evidence="18">
    <location>
        <position position="365"/>
    </location>
    <ligand>
        <name>UDP-N-acetyl-alpha-D-glucosamine</name>
        <dbReference type="ChEBI" id="CHEBI:57705"/>
    </ligand>
</feature>
<evidence type="ECO:0000256" key="17">
    <source>
        <dbReference type="ARBA" id="ARBA00049628"/>
    </source>
</evidence>
<feature type="binding site" evidence="18">
    <location>
        <position position="72"/>
    </location>
    <ligand>
        <name>UDP-N-acetyl-alpha-D-glucosamine</name>
        <dbReference type="ChEBI" id="CHEBI:57705"/>
    </ligand>
</feature>
<accession>A0ABY6Z3K3</accession>
<proteinExistence type="inferred from homology"/>
<feature type="binding site" evidence="18">
    <location>
        <position position="439"/>
    </location>
    <ligand>
        <name>acetyl-CoA</name>
        <dbReference type="ChEBI" id="CHEBI:57288"/>
    </ligand>
</feature>
<keyword evidence="7 18" id="KW-0479">Metal-binding</keyword>
<feature type="binding site" evidence="18">
    <location>
        <begin position="100"/>
        <end position="102"/>
    </location>
    <ligand>
        <name>UDP-N-acetyl-alpha-D-glucosamine</name>
        <dbReference type="ChEBI" id="CHEBI:57705"/>
    </ligand>
</feature>
<evidence type="ECO:0000313" key="21">
    <source>
        <dbReference type="Proteomes" id="UP001164803"/>
    </source>
</evidence>
<feature type="region of interest" description="Linker" evidence="18">
    <location>
        <begin position="230"/>
        <end position="250"/>
    </location>
</feature>
<dbReference type="InterPro" id="IPR050065">
    <property type="entry name" value="GlmU-like"/>
</dbReference>
<comment type="function">
    <text evidence="17 18">Catalyzes the last two sequential reactions in the de novo biosynthetic pathway for UDP-N-acetylglucosamine (UDP-GlcNAc). The C-terminal domain catalyzes the transfer of acetyl group from acetyl coenzyme A to glucosamine-1-phosphate (GlcN-1-P) to produce N-acetylglucosamine-1-phosphate (GlcNAc-1-P), which is converted into UDP-GlcNAc by the transfer of uridine 5-monophosphate (from uridine 5-triphosphate), a reaction catalyzed by the N-terminal domain.</text>
</comment>
<dbReference type="InterPro" id="IPR025877">
    <property type="entry name" value="MobA-like_NTP_Trfase"/>
</dbReference>
<dbReference type="InterPro" id="IPR029044">
    <property type="entry name" value="Nucleotide-diphossugar_trans"/>
</dbReference>
<evidence type="ECO:0000256" key="7">
    <source>
        <dbReference type="ARBA" id="ARBA00022723"/>
    </source>
</evidence>
<comment type="cofactor">
    <cofactor evidence="18">
        <name>Mg(2+)</name>
        <dbReference type="ChEBI" id="CHEBI:18420"/>
    </cofactor>
    <text evidence="18">Binds 1 Mg(2+) ion per subunit.</text>
</comment>
<comment type="catalytic activity">
    <reaction evidence="15 18">
        <text>alpha-D-glucosamine 1-phosphate + acetyl-CoA = N-acetyl-alpha-D-glucosamine 1-phosphate + CoA + H(+)</text>
        <dbReference type="Rhea" id="RHEA:13725"/>
        <dbReference type="ChEBI" id="CHEBI:15378"/>
        <dbReference type="ChEBI" id="CHEBI:57287"/>
        <dbReference type="ChEBI" id="CHEBI:57288"/>
        <dbReference type="ChEBI" id="CHEBI:57776"/>
        <dbReference type="ChEBI" id="CHEBI:58516"/>
        <dbReference type="EC" id="2.3.1.157"/>
    </reaction>
</comment>
<dbReference type="InterPro" id="IPR011004">
    <property type="entry name" value="Trimer_LpxA-like_sf"/>
</dbReference>
<feature type="binding site" evidence="18">
    <location>
        <position position="350"/>
    </location>
    <ligand>
        <name>UDP-N-acetyl-alpha-D-glucosamine</name>
        <dbReference type="ChEBI" id="CHEBI:57705"/>
    </ligand>
</feature>
<feature type="binding site" evidence="18">
    <location>
        <position position="227"/>
    </location>
    <ligand>
        <name>Mg(2+)</name>
        <dbReference type="ChEBI" id="CHEBI:18420"/>
    </ligand>
</feature>
<evidence type="ECO:0000256" key="14">
    <source>
        <dbReference type="ARBA" id="ARBA00023316"/>
    </source>
</evidence>
<evidence type="ECO:0000256" key="13">
    <source>
        <dbReference type="ARBA" id="ARBA00023315"/>
    </source>
</evidence>
<keyword evidence="4 18" id="KW-0963">Cytoplasm</keyword>
<feature type="binding site" evidence="18">
    <location>
        <begin position="8"/>
        <end position="11"/>
    </location>
    <ligand>
        <name>UDP-N-acetyl-alpha-D-glucosamine</name>
        <dbReference type="ChEBI" id="CHEBI:57705"/>
    </ligand>
</feature>
<gene>
    <name evidence="18 20" type="primary">glmU</name>
    <name evidence="20" type="ORF">NZD86_01930</name>
</gene>
<comment type="pathway">
    <text evidence="18">Nucleotide-sugar biosynthesis; UDP-N-acetyl-alpha-D-glucosamine biosynthesis; N-acetyl-alpha-D-glucosamine 1-phosphate from alpha-D-glucosamine 6-phosphate (route II): step 2/2.</text>
</comment>
<feature type="active site" description="Proton acceptor" evidence="18">
    <location>
        <position position="362"/>
    </location>
</feature>
<dbReference type="CDD" id="cd03353">
    <property type="entry name" value="LbH_GlmU_C"/>
    <property type="match status" value="1"/>
</dbReference>
<dbReference type="Gene3D" id="2.160.10.10">
    <property type="entry name" value="Hexapeptide repeat proteins"/>
    <property type="match status" value="1"/>
</dbReference>
<feature type="binding site" evidence="18">
    <location>
        <position position="102"/>
    </location>
    <ligand>
        <name>Mg(2+)</name>
        <dbReference type="ChEBI" id="CHEBI:18420"/>
    </ligand>
</feature>
<keyword evidence="5 18" id="KW-0808">Transferase</keyword>
<dbReference type="SUPFAM" id="SSF53448">
    <property type="entry name" value="Nucleotide-diphospho-sugar transferases"/>
    <property type="match status" value="1"/>
</dbReference>
<evidence type="ECO:0000259" key="19">
    <source>
        <dbReference type="Pfam" id="PF12804"/>
    </source>
</evidence>
<evidence type="ECO:0000256" key="6">
    <source>
        <dbReference type="ARBA" id="ARBA00022695"/>
    </source>
</evidence>
<keyword evidence="9 18" id="KW-0460">Magnesium</keyword>
<dbReference type="RefSeq" id="WP_268044807.1">
    <property type="nucleotide sequence ID" value="NZ_CP104064.1"/>
</dbReference>
<feature type="domain" description="MobA-like NTP transferase" evidence="19">
    <location>
        <begin position="5"/>
        <end position="136"/>
    </location>
</feature>
<feature type="binding site" evidence="18">
    <location>
        <begin position="385"/>
        <end position="386"/>
    </location>
    <ligand>
        <name>acetyl-CoA</name>
        <dbReference type="ChEBI" id="CHEBI:57288"/>
    </ligand>
</feature>
<organism evidence="20 21">
    <name type="scientific">Alicyclobacillus dauci</name>
    <dbReference type="NCBI Taxonomy" id="1475485"/>
    <lineage>
        <taxon>Bacteria</taxon>
        <taxon>Bacillati</taxon>
        <taxon>Bacillota</taxon>
        <taxon>Bacilli</taxon>
        <taxon>Bacillales</taxon>
        <taxon>Alicyclobacillaceae</taxon>
        <taxon>Alicyclobacillus</taxon>
    </lineage>
</organism>
<evidence type="ECO:0000256" key="4">
    <source>
        <dbReference type="ARBA" id="ARBA00022490"/>
    </source>
</evidence>
<feature type="region of interest" description="N-acetyltransferase" evidence="18">
    <location>
        <begin position="251"/>
        <end position="470"/>
    </location>
</feature>
<feature type="binding site" evidence="18">
    <location>
        <position position="169"/>
    </location>
    <ligand>
        <name>UDP-N-acetyl-alpha-D-glucosamine</name>
        <dbReference type="ChEBI" id="CHEBI:57705"/>
    </ligand>
</feature>
<feature type="binding site" evidence="18">
    <location>
        <position position="139"/>
    </location>
    <ligand>
        <name>UDP-N-acetyl-alpha-D-glucosamine</name>
        <dbReference type="ChEBI" id="CHEBI:57705"/>
    </ligand>
</feature>
<dbReference type="CDD" id="cd02540">
    <property type="entry name" value="GT2_GlmU_N_bac"/>
    <property type="match status" value="1"/>
</dbReference>
<dbReference type="PANTHER" id="PTHR43584:SF3">
    <property type="entry name" value="BIFUNCTIONAL PROTEIN GLMU"/>
    <property type="match status" value="1"/>
</dbReference>
<dbReference type="InterPro" id="IPR001451">
    <property type="entry name" value="Hexapep"/>
</dbReference>
<dbReference type="Pfam" id="PF12804">
    <property type="entry name" value="NTP_transf_3"/>
    <property type="match status" value="1"/>
</dbReference>
<evidence type="ECO:0000256" key="18">
    <source>
        <dbReference type="HAMAP-Rule" id="MF_01631"/>
    </source>
</evidence>
<feature type="binding site" evidence="18">
    <location>
        <begin position="77"/>
        <end position="78"/>
    </location>
    <ligand>
        <name>UDP-N-acetyl-alpha-D-glucosamine</name>
        <dbReference type="ChEBI" id="CHEBI:57705"/>
    </ligand>
</feature>
<dbReference type="SUPFAM" id="SSF51161">
    <property type="entry name" value="Trimeric LpxA-like enzymes"/>
    <property type="match status" value="1"/>
</dbReference>
<protein>
    <recommendedName>
        <fullName evidence="18">Bifunctional protein GlmU</fullName>
    </recommendedName>
    <domain>
        <recommendedName>
            <fullName evidence="18">UDP-N-acetylglucosamine pyrophosphorylase</fullName>
            <ecNumber evidence="18">2.7.7.23</ecNumber>
        </recommendedName>
        <alternativeName>
            <fullName evidence="18">N-acetylglucosamine-1-phosphate uridyltransferase</fullName>
        </alternativeName>
    </domain>
    <domain>
        <recommendedName>
            <fullName evidence="18">Glucosamine-1-phosphate N-acetyltransferase</fullName>
            <ecNumber evidence="18">2.3.1.157</ecNumber>
        </recommendedName>
    </domain>
</protein>
<dbReference type="PANTHER" id="PTHR43584">
    <property type="entry name" value="NUCLEOTIDYL TRANSFERASE"/>
    <property type="match status" value="1"/>
</dbReference>
<feature type="binding site" evidence="18">
    <location>
        <position position="227"/>
    </location>
    <ligand>
        <name>UDP-N-acetyl-alpha-D-glucosamine</name>
        <dbReference type="ChEBI" id="CHEBI:57705"/>
    </ligand>
</feature>
<dbReference type="NCBIfam" id="TIGR01173">
    <property type="entry name" value="glmU"/>
    <property type="match status" value="1"/>
</dbReference>
<evidence type="ECO:0000256" key="11">
    <source>
        <dbReference type="ARBA" id="ARBA00022984"/>
    </source>
</evidence>
<keyword evidence="10 18" id="KW-0133">Cell shape</keyword>
<evidence type="ECO:0000256" key="3">
    <source>
        <dbReference type="ARBA" id="ARBA00007947"/>
    </source>
</evidence>
<dbReference type="NCBIfam" id="NF010934">
    <property type="entry name" value="PRK14354.1"/>
    <property type="match status" value="1"/>
</dbReference>
<evidence type="ECO:0000256" key="15">
    <source>
        <dbReference type="ARBA" id="ARBA00048247"/>
    </source>
</evidence>
<evidence type="ECO:0000256" key="1">
    <source>
        <dbReference type="ARBA" id="ARBA00004496"/>
    </source>
</evidence>
<dbReference type="Pfam" id="PF00132">
    <property type="entry name" value="Hexapep"/>
    <property type="match status" value="2"/>
</dbReference>
<feature type="binding site" evidence="18">
    <location>
        <position position="154"/>
    </location>
    <ligand>
        <name>UDP-N-acetyl-alpha-D-glucosamine</name>
        <dbReference type="ChEBI" id="CHEBI:57705"/>
    </ligand>
</feature>
<feature type="binding site" evidence="18">
    <location>
        <position position="22"/>
    </location>
    <ligand>
        <name>UDP-N-acetyl-alpha-D-glucosamine</name>
        <dbReference type="ChEBI" id="CHEBI:57705"/>
    </ligand>
</feature>
<dbReference type="InterPro" id="IPR038009">
    <property type="entry name" value="GlmU_C_LbH"/>
</dbReference>
<comment type="caution">
    <text evidence="18">Lacks conserved residue(s) required for the propagation of feature annotation.</text>
</comment>
<evidence type="ECO:0000256" key="9">
    <source>
        <dbReference type="ARBA" id="ARBA00022842"/>
    </source>
</evidence>
<comment type="subcellular location">
    <subcellularLocation>
        <location evidence="1 18">Cytoplasm</location>
    </subcellularLocation>
</comment>
<keyword evidence="11 18" id="KW-0573">Peptidoglycan synthesis</keyword>
<evidence type="ECO:0000313" key="20">
    <source>
        <dbReference type="EMBL" id="WAH37329.1"/>
    </source>
</evidence>
<name>A0ABY6Z3K3_9BACL</name>
<keyword evidence="12 18" id="KW-0511">Multifunctional enzyme</keyword>
<evidence type="ECO:0000256" key="16">
    <source>
        <dbReference type="ARBA" id="ARBA00048493"/>
    </source>
</evidence>
<evidence type="ECO:0000256" key="2">
    <source>
        <dbReference type="ARBA" id="ARBA00007707"/>
    </source>
</evidence>
<keyword evidence="8 18" id="KW-0677">Repeat</keyword>
<keyword evidence="21" id="KW-1185">Reference proteome</keyword>